<reference evidence="1 4" key="2">
    <citation type="submission" date="2018-07" db="EMBL/GenBank/DDBJ databases">
        <title>Genome sequences of Haloplanus sp. CBA1113.</title>
        <authorList>
            <person name="Kim Y.B."/>
            <person name="Roh S.W."/>
        </authorList>
    </citation>
    <scope>NUCLEOTIDE SEQUENCE [LARGE SCALE GENOMIC DNA]</scope>
    <source>
        <strain evidence="1 4">CBA1113</strain>
    </source>
</reference>
<name>A0A345E9G5_9EURY</name>
<proteinExistence type="predicted"/>
<dbReference type="RefSeq" id="WP_114584632.1">
    <property type="nucleotide sequence ID" value="NZ_CP031148.1"/>
</dbReference>
<dbReference type="GeneID" id="37285828"/>
<dbReference type="OrthoDB" id="239728at2157"/>
<dbReference type="AlphaFoldDB" id="A0A345E9G5"/>
<reference evidence="2 3" key="1">
    <citation type="submission" date="2018-07" db="EMBL/GenBank/DDBJ databases">
        <title>Genome sequences of Haloplanus sp. CBA1112.</title>
        <authorList>
            <person name="Kim Y.B."/>
            <person name="Roh S.W."/>
        </authorList>
    </citation>
    <scope>NUCLEOTIDE SEQUENCE [LARGE SCALE GENOMIC DNA]</scope>
    <source>
        <strain evidence="2 3">CBA1112</strain>
    </source>
</reference>
<gene>
    <name evidence="2" type="ORF">DU484_02580</name>
    <name evidence="1" type="ORF">DU500_02985</name>
</gene>
<dbReference type="KEGG" id="haq:DU484_02580"/>
<evidence type="ECO:0000313" key="1">
    <source>
        <dbReference type="EMBL" id="AXG05483.1"/>
    </source>
</evidence>
<dbReference type="Proteomes" id="UP000252985">
    <property type="component" value="Chromosome"/>
</dbReference>
<sequence>MSEDFEDAVSEAFADRFDADADEAAAAAAKAAAFREDVDEDLTVEALVEAVADVDDYDAFGHRFDRAIGDLAAADADCTDSRPYRLAGFDDLAADPRVGA</sequence>
<evidence type="ECO:0000313" key="4">
    <source>
        <dbReference type="Proteomes" id="UP000253273"/>
    </source>
</evidence>
<dbReference type="Proteomes" id="UP000253273">
    <property type="component" value="Chromosome"/>
</dbReference>
<accession>A0A345DZW1</accession>
<dbReference type="EMBL" id="CP031148">
    <property type="protein sequence ID" value="AXG08837.1"/>
    <property type="molecule type" value="Genomic_DNA"/>
</dbReference>
<protein>
    <submittedName>
        <fullName evidence="2">Uncharacterized protein</fullName>
    </submittedName>
</protein>
<accession>A0A345E9G5</accession>
<organism evidence="2 3">
    <name type="scientific">Haloplanus rubicundus</name>
    <dbReference type="NCBI Taxonomy" id="1547898"/>
    <lineage>
        <taxon>Archaea</taxon>
        <taxon>Methanobacteriati</taxon>
        <taxon>Methanobacteriota</taxon>
        <taxon>Stenosarchaea group</taxon>
        <taxon>Halobacteria</taxon>
        <taxon>Halobacteriales</taxon>
        <taxon>Haloferacaceae</taxon>
        <taxon>Haloplanus</taxon>
    </lineage>
</organism>
<evidence type="ECO:0000313" key="3">
    <source>
        <dbReference type="Proteomes" id="UP000252985"/>
    </source>
</evidence>
<evidence type="ECO:0000313" key="2">
    <source>
        <dbReference type="EMBL" id="AXG08837.1"/>
    </source>
</evidence>
<dbReference type="KEGG" id="haj:DU500_02985"/>
<dbReference type="EMBL" id="CP031150">
    <property type="protein sequence ID" value="AXG05483.1"/>
    <property type="molecule type" value="Genomic_DNA"/>
</dbReference>
<keyword evidence="4" id="KW-1185">Reference proteome</keyword>